<feature type="signal peptide" evidence="1">
    <location>
        <begin position="1"/>
        <end position="17"/>
    </location>
</feature>
<evidence type="ECO:0008006" key="4">
    <source>
        <dbReference type="Google" id="ProtNLM"/>
    </source>
</evidence>
<comment type="caution">
    <text evidence="2">The sequence shown here is derived from an EMBL/GenBank/DDBJ whole genome shotgun (WGS) entry which is preliminary data.</text>
</comment>
<evidence type="ECO:0000313" key="2">
    <source>
        <dbReference type="EMBL" id="RGN33320.1"/>
    </source>
</evidence>
<dbReference type="PROSITE" id="PS51257">
    <property type="entry name" value="PROKAR_LIPOPROTEIN"/>
    <property type="match status" value="1"/>
</dbReference>
<feature type="chain" id="PRO_5017819768" description="Major fimbrial subunit protein N-terminal domain-containing protein" evidence="1">
    <location>
        <begin position="18"/>
        <end position="649"/>
    </location>
</feature>
<reference evidence="2 3" key="1">
    <citation type="submission" date="2018-08" db="EMBL/GenBank/DDBJ databases">
        <title>A genome reference for cultivated species of the human gut microbiota.</title>
        <authorList>
            <person name="Zou Y."/>
            <person name="Xue W."/>
            <person name="Luo G."/>
        </authorList>
    </citation>
    <scope>NUCLEOTIDE SEQUENCE [LARGE SCALE GENOMIC DNA]</scope>
    <source>
        <strain evidence="2 3">OM05-15BH</strain>
    </source>
</reference>
<dbReference type="Proteomes" id="UP000260983">
    <property type="component" value="Unassembled WGS sequence"/>
</dbReference>
<sequence>MNIKNKPLLLLAGFLLAAGTLLFSCTSESLTQAPAGPGEPDTDASRTEVLLTLKNNLRLKASVPGTRAGDAIATEDENYLKTLDVYVFGSLTEAGPYTFQELHYYRDDASLTHLAGIKSFSFDLNAGTEANTTTGLLRLTKGLFVKFYCIANRTQLYGVDATGALQPYDYFSSLVQTAPGQPANTVTPGVPTEADFLKLQTQLIDPAGETGDDIFVTPLPMTGAYTTPLDLTDFSTATRAQVGFRLSRMVARFDIVNVAEESRFTIQSISMGNGRSASRFFPIEPLKTKDETNGDLIIYPVRKVLPDRQKKPTGGDPKLNLSEGAFYTWPSPKDDGGYLILKGMYATNLTNEEEVSYKVPFKQMVNGVGTYIEVNYNHRYTIEITKADPTRLDVTLKVTDWEEGVEVDYTPENDFDRNTPLVLEAGSTGAYVTAKGQVTLMPDAASTFSFVMGSNATLKSELVFQDGSEKWLELAAAPATRATSQSTKYTVTTVDEKLTDVSKLLPVTIRLTNPASGMRKDIKVFATKGPEVTMVKEEGSTSTFDAKTMTATIENTNGKTIKLHVVSESRSDGAETPTITTGSTAEVAAGASWLTVSENVTDAEGDYTLTLGTAQGDVSANTTVTFTSTASTAVTTVKVVLKEAPAPAP</sequence>
<name>A0A3E5B6S7_9BACE</name>
<dbReference type="AlphaFoldDB" id="A0A3E5B6S7"/>
<keyword evidence="1" id="KW-0732">Signal</keyword>
<dbReference type="EMBL" id="QSUL01000011">
    <property type="protein sequence ID" value="RGN33320.1"/>
    <property type="molecule type" value="Genomic_DNA"/>
</dbReference>
<accession>A0A3E5B6S7</accession>
<organism evidence="2 3">
    <name type="scientific">Bacteroides oleiciplenus</name>
    <dbReference type="NCBI Taxonomy" id="626931"/>
    <lineage>
        <taxon>Bacteria</taxon>
        <taxon>Pseudomonadati</taxon>
        <taxon>Bacteroidota</taxon>
        <taxon>Bacteroidia</taxon>
        <taxon>Bacteroidales</taxon>
        <taxon>Bacteroidaceae</taxon>
        <taxon>Bacteroides</taxon>
    </lineage>
</organism>
<evidence type="ECO:0000313" key="3">
    <source>
        <dbReference type="Proteomes" id="UP000260983"/>
    </source>
</evidence>
<gene>
    <name evidence="2" type="ORF">DXB65_16465</name>
</gene>
<evidence type="ECO:0000256" key="1">
    <source>
        <dbReference type="SAM" id="SignalP"/>
    </source>
</evidence>
<proteinExistence type="predicted"/>
<protein>
    <recommendedName>
        <fullName evidence="4">Major fimbrial subunit protein N-terminal domain-containing protein</fullName>
    </recommendedName>
</protein>